<comment type="caution">
    <text evidence="2">The sequence shown here is derived from an EMBL/GenBank/DDBJ whole genome shotgun (WGS) entry which is preliminary data.</text>
</comment>
<gene>
    <name evidence="2" type="ORF">HMPREF1978_00029</name>
</gene>
<feature type="chain" id="PRO_5004619797" evidence="1">
    <location>
        <begin position="20"/>
        <end position="160"/>
    </location>
</feature>
<dbReference type="EMBL" id="AWSC01000003">
    <property type="protein sequence ID" value="ERH20768.1"/>
    <property type="molecule type" value="Genomic_DNA"/>
</dbReference>
<name>U1RMA9_9ACTO</name>
<accession>U1RMA9</accession>
<evidence type="ECO:0000256" key="1">
    <source>
        <dbReference type="SAM" id="SignalP"/>
    </source>
</evidence>
<organism evidence="2 3">
    <name type="scientific">Actinomyces graevenitzii F0530</name>
    <dbReference type="NCBI Taxonomy" id="1321817"/>
    <lineage>
        <taxon>Bacteria</taxon>
        <taxon>Bacillati</taxon>
        <taxon>Actinomycetota</taxon>
        <taxon>Actinomycetes</taxon>
        <taxon>Actinomycetales</taxon>
        <taxon>Actinomycetaceae</taxon>
        <taxon>Actinomyces</taxon>
    </lineage>
</organism>
<sequence length="160" mass="16642">MKALASNLGSRLTLQAALAAMPTPTLGKVPTRVLVTTTPLACLVSVRLVLLGLVIPEPLLVTPGQTVPPPPGLVVTLAPPLVTLAVTRGRLVIPARVATRAAAPIRALAMDQDLMAPQTSMSTSLALFPCAPCLLATSTRAHLRQLKLMRAPCLVLPLPC</sequence>
<feature type="signal peptide" evidence="1">
    <location>
        <begin position="1"/>
        <end position="19"/>
    </location>
</feature>
<keyword evidence="1" id="KW-0732">Signal</keyword>
<protein>
    <submittedName>
        <fullName evidence="2">Uncharacterized protein</fullName>
    </submittedName>
</protein>
<dbReference type="Proteomes" id="UP000016481">
    <property type="component" value="Unassembled WGS sequence"/>
</dbReference>
<evidence type="ECO:0000313" key="2">
    <source>
        <dbReference type="EMBL" id="ERH20768.1"/>
    </source>
</evidence>
<evidence type="ECO:0000313" key="3">
    <source>
        <dbReference type="Proteomes" id="UP000016481"/>
    </source>
</evidence>
<dbReference type="AlphaFoldDB" id="U1RMA9"/>
<proteinExistence type="predicted"/>
<dbReference type="HOGENOM" id="CLU_1648494_0_0_11"/>
<reference evidence="2 3" key="1">
    <citation type="submission" date="2013-08" db="EMBL/GenBank/DDBJ databases">
        <authorList>
            <person name="Weinstock G."/>
            <person name="Sodergren E."/>
            <person name="Wylie T."/>
            <person name="Fulton L."/>
            <person name="Fulton R."/>
            <person name="Fronick C."/>
            <person name="O'Laughlin M."/>
            <person name="Godfrey J."/>
            <person name="Miner T."/>
            <person name="Herter B."/>
            <person name="Appelbaum E."/>
            <person name="Cordes M."/>
            <person name="Lek S."/>
            <person name="Wollam A."/>
            <person name="Pepin K.H."/>
            <person name="Palsikar V.B."/>
            <person name="Mitreva M."/>
            <person name="Wilson R.K."/>
        </authorList>
    </citation>
    <scope>NUCLEOTIDE SEQUENCE [LARGE SCALE GENOMIC DNA]</scope>
    <source>
        <strain evidence="2 3">F0530</strain>
    </source>
</reference>